<protein>
    <recommendedName>
        <fullName evidence="4">diacylglycerol O-acyltransferase</fullName>
        <ecNumber evidence="4">2.3.1.20</ecNumber>
    </recommendedName>
</protein>
<keyword evidence="5" id="KW-0444">Lipid biosynthesis</keyword>
<evidence type="ECO:0000256" key="5">
    <source>
        <dbReference type="ARBA" id="ARBA00022516"/>
    </source>
</evidence>
<evidence type="ECO:0000256" key="4">
    <source>
        <dbReference type="ARBA" id="ARBA00013244"/>
    </source>
</evidence>
<comment type="caution">
    <text evidence="13">The sequence shown here is derived from an EMBL/GenBank/DDBJ whole genome shotgun (WGS) entry which is preliminary data.</text>
</comment>
<dbReference type="GO" id="GO:0071731">
    <property type="term" value="P:response to nitric oxide"/>
    <property type="evidence" value="ECO:0007669"/>
    <property type="project" value="TreeGrafter"/>
</dbReference>
<accession>A0A841CME6</accession>
<evidence type="ECO:0000259" key="11">
    <source>
        <dbReference type="Pfam" id="PF03007"/>
    </source>
</evidence>
<feature type="domain" description="O-acyltransferase WSD1 C-terminal" evidence="12">
    <location>
        <begin position="333"/>
        <end position="473"/>
    </location>
</feature>
<keyword evidence="9 13" id="KW-0012">Acyltransferase</keyword>
<dbReference type="InterPro" id="IPR009721">
    <property type="entry name" value="O-acyltransferase_WSD1_C"/>
</dbReference>
<sequence length="487" mass="53480">MRSTDARRSAHAVWRSPTEMNALETLFWRSENHPGMRSSMLGVLVLDRCPDWDRLVARHEWATRIVPRLRHRVLEPPMRLGRPFWVVDRTFDVRNHLRRVRLPTPGTTRQLLDFAQTAATAALAPERPLWEVTLVEGLDDGFDGKAAYLLKVHHSISDGIGVAQLITVLTDSPAEHDADPLLPPAPRPGPRSATALLAGRLGRQFTRPVLAAARAGRRARVPPPVRPRRWSPPSAHRITQWVAAFARATLVPPAPASPLLRERSRAVHFDAVDIPVRSLREAGKAGGGTMNDAFVAGLMGGFERYHHRFGLSLESVPLLVPISVRTRHDLPAGNRLASTRLAIPVAGLDAAERVAEVHRRIAAVRSRTTLQALDALSRPITPFPGPLIRFVFTQMFRGNDLIATNFPGVQAELRLAGARVLRASPFAPLLRGATSIALTTYRDTCRIGITLDTGAFTEPDVFVACLRESFAEIVALAPGRTASPMTA</sequence>
<reference evidence="13 14" key="1">
    <citation type="submission" date="2020-08" db="EMBL/GenBank/DDBJ databases">
        <title>Genomic Encyclopedia of Type Strains, Phase III (KMG-III): the genomes of soil and plant-associated and newly described type strains.</title>
        <authorList>
            <person name="Whitman W."/>
        </authorList>
    </citation>
    <scope>NUCLEOTIDE SEQUENCE [LARGE SCALE GENOMIC DNA]</scope>
    <source>
        <strain evidence="13 14">CECT 8640</strain>
    </source>
</reference>
<evidence type="ECO:0000259" key="12">
    <source>
        <dbReference type="Pfam" id="PF06974"/>
    </source>
</evidence>
<proteinExistence type="inferred from homology"/>
<evidence type="ECO:0000256" key="7">
    <source>
        <dbReference type="ARBA" id="ARBA00022798"/>
    </source>
</evidence>
<dbReference type="Pfam" id="PF06974">
    <property type="entry name" value="WS_DGAT_C"/>
    <property type="match status" value="1"/>
</dbReference>
<dbReference type="UniPathway" id="UPA00282"/>
<organism evidence="13 14">
    <name type="scientific">Saccharothrix tamanrassetensis</name>
    <dbReference type="NCBI Taxonomy" id="1051531"/>
    <lineage>
        <taxon>Bacteria</taxon>
        <taxon>Bacillati</taxon>
        <taxon>Actinomycetota</taxon>
        <taxon>Actinomycetes</taxon>
        <taxon>Pseudonocardiales</taxon>
        <taxon>Pseudonocardiaceae</taxon>
        <taxon>Saccharothrix</taxon>
    </lineage>
</organism>
<evidence type="ECO:0000256" key="10">
    <source>
        <dbReference type="ARBA" id="ARBA00048109"/>
    </source>
</evidence>
<comment type="pathway">
    <text evidence="1">Glycerolipid metabolism; triacylglycerol biosynthesis.</text>
</comment>
<dbReference type="SUPFAM" id="SSF52777">
    <property type="entry name" value="CoA-dependent acyltransferases"/>
    <property type="match status" value="1"/>
</dbReference>
<feature type="domain" description="O-acyltransferase WSD1-like N-terminal" evidence="11">
    <location>
        <begin position="20"/>
        <end position="293"/>
    </location>
</feature>
<dbReference type="GO" id="GO:0005886">
    <property type="term" value="C:plasma membrane"/>
    <property type="evidence" value="ECO:0007669"/>
    <property type="project" value="TreeGrafter"/>
</dbReference>
<dbReference type="EC" id="2.3.1.20" evidence="4"/>
<evidence type="ECO:0000313" key="14">
    <source>
        <dbReference type="Proteomes" id="UP000547510"/>
    </source>
</evidence>
<dbReference type="InterPro" id="IPR045034">
    <property type="entry name" value="O-acyltransferase_WSD1-like"/>
</dbReference>
<keyword evidence="14" id="KW-1185">Reference proteome</keyword>
<dbReference type="PANTHER" id="PTHR31650:SF1">
    <property type="entry name" value="WAX ESTER SYNTHASE_DIACYLGLYCEROL ACYLTRANSFERASE 4-RELATED"/>
    <property type="match status" value="1"/>
</dbReference>
<comment type="pathway">
    <text evidence="2">Lipid metabolism.</text>
</comment>
<dbReference type="InterPro" id="IPR004255">
    <property type="entry name" value="O-acyltransferase_WSD1_N"/>
</dbReference>
<keyword evidence="7" id="KW-0319">Glycerol metabolism</keyword>
<dbReference type="PANTHER" id="PTHR31650">
    <property type="entry name" value="O-ACYLTRANSFERASE (WSD1-LIKE) FAMILY PROTEIN"/>
    <property type="match status" value="1"/>
</dbReference>
<evidence type="ECO:0000256" key="1">
    <source>
        <dbReference type="ARBA" id="ARBA00004771"/>
    </source>
</evidence>
<dbReference type="Pfam" id="PF03007">
    <property type="entry name" value="WS_DGAT_cat"/>
    <property type="match status" value="1"/>
</dbReference>
<comment type="similarity">
    <text evidence="3">Belongs to the long-chain O-acyltransferase family.</text>
</comment>
<gene>
    <name evidence="13" type="ORF">FHS29_003768</name>
</gene>
<evidence type="ECO:0000256" key="9">
    <source>
        <dbReference type="ARBA" id="ARBA00023315"/>
    </source>
</evidence>
<dbReference type="EMBL" id="JACHJN010000005">
    <property type="protein sequence ID" value="MBB5957175.1"/>
    <property type="molecule type" value="Genomic_DNA"/>
</dbReference>
<dbReference type="GO" id="GO:0019432">
    <property type="term" value="P:triglyceride biosynthetic process"/>
    <property type="evidence" value="ECO:0007669"/>
    <property type="project" value="UniProtKB-UniPathway"/>
</dbReference>
<evidence type="ECO:0000256" key="2">
    <source>
        <dbReference type="ARBA" id="ARBA00005189"/>
    </source>
</evidence>
<dbReference type="Proteomes" id="UP000547510">
    <property type="component" value="Unassembled WGS sequence"/>
</dbReference>
<dbReference type="GO" id="GO:0001666">
    <property type="term" value="P:response to hypoxia"/>
    <property type="evidence" value="ECO:0007669"/>
    <property type="project" value="TreeGrafter"/>
</dbReference>
<evidence type="ECO:0000256" key="3">
    <source>
        <dbReference type="ARBA" id="ARBA00009587"/>
    </source>
</evidence>
<name>A0A841CME6_9PSEU</name>
<dbReference type="GO" id="GO:0004144">
    <property type="term" value="F:diacylglycerol O-acyltransferase activity"/>
    <property type="evidence" value="ECO:0007669"/>
    <property type="project" value="UniProtKB-EC"/>
</dbReference>
<keyword evidence="6 13" id="KW-0808">Transferase</keyword>
<comment type="catalytic activity">
    <reaction evidence="10">
        <text>an acyl-CoA + a 1,2-diacyl-sn-glycerol = a triacyl-sn-glycerol + CoA</text>
        <dbReference type="Rhea" id="RHEA:10868"/>
        <dbReference type="ChEBI" id="CHEBI:17815"/>
        <dbReference type="ChEBI" id="CHEBI:57287"/>
        <dbReference type="ChEBI" id="CHEBI:58342"/>
        <dbReference type="ChEBI" id="CHEBI:64615"/>
        <dbReference type="EC" id="2.3.1.20"/>
    </reaction>
</comment>
<evidence type="ECO:0000256" key="8">
    <source>
        <dbReference type="ARBA" id="ARBA00023098"/>
    </source>
</evidence>
<dbReference type="GO" id="GO:0006071">
    <property type="term" value="P:glycerol metabolic process"/>
    <property type="evidence" value="ECO:0007669"/>
    <property type="project" value="UniProtKB-KW"/>
</dbReference>
<dbReference type="RefSeq" id="WP_184691999.1">
    <property type="nucleotide sequence ID" value="NZ_JACHJN010000005.1"/>
</dbReference>
<keyword evidence="8" id="KW-0443">Lipid metabolism</keyword>
<evidence type="ECO:0000313" key="13">
    <source>
        <dbReference type="EMBL" id="MBB5957175.1"/>
    </source>
</evidence>
<dbReference type="AlphaFoldDB" id="A0A841CME6"/>
<dbReference type="GO" id="GO:0051701">
    <property type="term" value="P:biological process involved in interaction with host"/>
    <property type="evidence" value="ECO:0007669"/>
    <property type="project" value="TreeGrafter"/>
</dbReference>
<evidence type="ECO:0000256" key="6">
    <source>
        <dbReference type="ARBA" id="ARBA00022679"/>
    </source>
</evidence>